<dbReference type="PROSITE" id="PS50901">
    <property type="entry name" value="FTSK"/>
    <property type="match status" value="1"/>
</dbReference>
<dbReference type="AlphaFoldDB" id="A0A1B9VRA1"/>
<dbReference type="OrthoDB" id="3722021at2"/>
<comment type="caution">
    <text evidence="8">The sequence shown here is derived from an EMBL/GenBank/DDBJ whole genome shotgun (WGS) entry which is preliminary data.</text>
</comment>
<protein>
    <submittedName>
        <fullName evidence="7">FtsK/SpoIIIE domain-containing protein</fullName>
    </submittedName>
</protein>
<feature type="compositionally biased region" description="Basic residues" evidence="4">
    <location>
        <begin position="526"/>
        <end position="536"/>
    </location>
</feature>
<dbReference type="GO" id="GO:0003677">
    <property type="term" value="F:DNA binding"/>
    <property type="evidence" value="ECO:0007669"/>
    <property type="project" value="InterPro"/>
</dbReference>
<name>A0A1B9VRA1_9ACTN</name>
<feature type="binding site" evidence="3">
    <location>
        <begin position="270"/>
        <end position="277"/>
    </location>
    <ligand>
        <name>ATP</name>
        <dbReference type="ChEBI" id="CHEBI:30616"/>
    </ligand>
</feature>
<dbReference type="InterPro" id="IPR027417">
    <property type="entry name" value="P-loop_NTPase"/>
</dbReference>
<keyword evidence="2 3" id="KW-0067">ATP-binding</keyword>
<dbReference type="RefSeq" id="WP_016667077.1">
    <property type="nucleotide sequence ID" value="NZ_AP024308.1"/>
</dbReference>
<dbReference type="STRING" id="33010.BFS79_04480"/>
<proteinExistence type="predicted"/>
<accession>A0A1B9VRA1</accession>
<dbReference type="PANTHER" id="PTHR22683">
    <property type="entry name" value="SPORULATION PROTEIN RELATED"/>
    <property type="match status" value="1"/>
</dbReference>
<keyword evidence="5" id="KW-0472">Membrane</keyword>
<evidence type="ECO:0000256" key="1">
    <source>
        <dbReference type="ARBA" id="ARBA00022741"/>
    </source>
</evidence>
<organism evidence="8 9">
    <name type="scientific">Cutibacterium avidum</name>
    <dbReference type="NCBI Taxonomy" id="33010"/>
    <lineage>
        <taxon>Bacteria</taxon>
        <taxon>Bacillati</taxon>
        <taxon>Actinomycetota</taxon>
        <taxon>Actinomycetes</taxon>
        <taxon>Propionibacteriales</taxon>
        <taxon>Propionibacteriaceae</taxon>
        <taxon>Cutibacterium</taxon>
    </lineage>
</organism>
<evidence type="ECO:0000259" key="6">
    <source>
        <dbReference type="PROSITE" id="PS50901"/>
    </source>
</evidence>
<dbReference type="Gene3D" id="3.40.50.300">
    <property type="entry name" value="P-loop containing nucleotide triphosphate hydrolases"/>
    <property type="match status" value="1"/>
</dbReference>
<reference evidence="8 9" key="1">
    <citation type="submission" date="2017-07" db="EMBL/GenBank/DDBJ databases">
        <authorList>
            <person name="Sun Z.S."/>
            <person name="Albrecht U."/>
            <person name="Echele G."/>
            <person name="Lee C.C."/>
        </authorList>
    </citation>
    <scope>NUCLEOTIDE SEQUENCE [LARGE SCALE GENOMIC DNA]</scope>
    <source>
        <strain evidence="8 9">P16-029</strain>
    </source>
</reference>
<evidence type="ECO:0000256" key="5">
    <source>
        <dbReference type="SAM" id="Phobius"/>
    </source>
</evidence>
<evidence type="ECO:0000256" key="4">
    <source>
        <dbReference type="SAM" id="MobiDB-lite"/>
    </source>
</evidence>
<dbReference type="InterPro" id="IPR002543">
    <property type="entry name" value="FtsK_dom"/>
</dbReference>
<keyword evidence="5" id="KW-1133">Transmembrane helix</keyword>
<evidence type="ECO:0000256" key="3">
    <source>
        <dbReference type="PROSITE-ProRule" id="PRU00289"/>
    </source>
</evidence>
<evidence type="ECO:0000313" key="7">
    <source>
        <dbReference type="EMBL" id="MEH1546970.1"/>
    </source>
</evidence>
<gene>
    <name evidence="8" type="ORF">CHT91_03410</name>
    <name evidence="7" type="ORF">V7F78_08105</name>
</gene>
<dbReference type="SUPFAM" id="SSF52540">
    <property type="entry name" value="P-loop containing nucleoside triphosphate hydrolases"/>
    <property type="match status" value="1"/>
</dbReference>
<dbReference type="Proteomes" id="UP000259211">
    <property type="component" value="Unassembled WGS sequence"/>
</dbReference>
<evidence type="ECO:0000313" key="9">
    <source>
        <dbReference type="Proteomes" id="UP000259211"/>
    </source>
</evidence>
<dbReference type="EMBL" id="JBAKUA010000010">
    <property type="protein sequence ID" value="MEH1546970.1"/>
    <property type="molecule type" value="Genomic_DNA"/>
</dbReference>
<reference evidence="7" key="2">
    <citation type="submission" date="2024-02" db="EMBL/GenBank/DDBJ databases">
        <title>Bacterial skin colonization with Propionibacterium avidum as a risk factor for Periprosthetic Joint Infections - a single-center prospective study.</title>
        <authorList>
            <person name="Achermann Y."/>
        </authorList>
    </citation>
    <scope>NUCLEOTIDE SEQUENCE</scope>
    <source>
        <strain evidence="7">PAVI-2017310195</strain>
    </source>
</reference>
<evidence type="ECO:0000313" key="8">
    <source>
        <dbReference type="EMBL" id="RFT45875.1"/>
    </source>
</evidence>
<dbReference type="InterPro" id="IPR050206">
    <property type="entry name" value="FtsK/SpoIIIE/SftA"/>
</dbReference>
<feature type="transmembrane region" description="Helical" evidence="5">
    <location>
        <begin position="71"/>
        <end position="92"/>
    </location>
</feature>
<dbReference type="EMBL" id="NOWI01000003">
    <property type="protein sequence ID" value="RFT45875.1"/>
    <property type="molecule type" value="Genomic_DNA"/>
</dbReference>
<feature type="transmembrane region" description="Helical" evidence="5">
    <location>
        <begin position="46"/>
        <end position="64"/>
    </location>
</feature>
<keyword evidence="5" id="KW-0812">Transmembrane</keyword>
<feature type="domain" description="FtsK" evidence="6">
    <location>
        <begin position="240"/>
        <end position="433"/>
    </location>
</feature>
<dbReference type="PANTHER" id="PTHR22683:SF41">
    <property type="entry name" value="DNA TRANSLOCASE FTSK"/>
    <property type="match status" value="1"/>
</dbReference>
<keyword evidence="1 3" id="KW-0547">Nucleotide-binding</keyword>
<dbReference type="Proteomes" id="UP001309299">
    <property type="component" value="Unassembled WGS sequence"/>
</dbReference>
<sequence>MTVATLPSPDRRRLGVVAVAGAVWRPVRVTGVFVWRLLRGMWHGRWWFATCYMAWFLVAIVCGIDSYTTHVGLWVAAAAWLVPLVGGAWWSLANPFTFDKYIAGPWRRWGWRRWARKNWDEVARECGLSSQRTVTKDVRRTIKVGDHLETIKEPRQVTVWTAPYLPKIETRGDTLVLRVRPRIGQVFEDIEAALEALRLAAGASSARTQPVNDVHIEVQLMMRNALASGREATLTTRDSLDTVGVVPAGRTLSGDTWFLQVIGRQTLVVGASGAGKGSPVWSVCGYLAPAIPTGEVQLWGIDLKHGLELGMGKDLFCCMATTPAQALAVLQELLAVIAVRGAAMFGTSRLHEPRPGDPLHVLIIDELAVLTSYGPPEIVKEASRLLSEILTQGRALGVVVVAAVQDPRKETVGMRGQFTQFLALRLNSASETRMVLGEDAATLAPAHRILLSQQGTGWIKDETGTYDKVRADYWPDKTIRDLAHRYPSPVHVVLPTAQQAAETALPAATSPVSDIVQEVTTEPRVRKPRAPRKPRQPRTTGQNETTLVMPAPVDVDDHLDLQEGDAA</sequence>
<feature type="region of interest" description="Disordered" evidence="4">
    <location>
        <begin position="505"/>
        <end position="567"/>
    </location>
</feature>
<dbReference type="GO" id="GO:0005524">
    <property type="term" value="F:ATP binding"/>
    <property type="evidence" value="ECO:0007669"/>
    <property type="project" value="UniProtKB-UniRule"/>
</dbReference>
<evidence type="ECO:0000256" key="2">
    <source>
        <dbReference type="ARBA" id="ARBA00022840"/>
    </source>
</evidence>